<name>A0A9N8E6Q4_9STRA</name>
<sequence length="277" mass="31209">MFALCGNFPGFFAEFKVALKSILLKTPHDRDTRIHVMAEQKAYDYLPKVRAEIQIDGIEWSETLKNGTGLKAGGIHTFGTYFRLFADEKTSPTARLQDVQKLCRCHDGLDKFWQYVNEIQWTKEGLRKMDQSMVMGVGKEYPGTVETLPAAWGITVTEHWRGARDVAKFTKFHPDAGIFHYKGGGANNSAYFDSDFVKSHSNGFGLPAIFYRDLPWTWTRFMGLSMGGPDNTGIRIQRTSFNSTAAADPIFIQRKPVAAEATSKEQPTNQSSITVYR</sequence>
<keyword evidence="3" id="KW-1185">Reference proteome</keyword>
<protein>
    <submittedName>
        <fullName evidence="2">Uncharacterized protein</fullName>
    </submittedName>
</protein>
<gene>
    <name evidence="2" type="ORF">SEMRO_710_G191020.1</name>
</gene>
<feature type="compositionally biased region" description="Polar residues" evidence="1">
    <location>
        <begin position="264"/>
        <end position="277"/>
    </location>
</feature>
<accession>A0A9N8E6Q4</accession>
<feature type="region of interest" description="Disordered" evidence="1">
    <location>
        <begin position="257"/>
        <end position="277"/>
    </location>
</feature>
<dbReference type="Proteomes" id="UP001153069">
    <property type="component" value="Unassembled WGS sequence"/>
</dbReference>
<reference evidence="2" key="1">
    <citation type="submission" date="2020-06" db="EMBL/GenBank/DDBJ databases">
        <authorList>
            <consortium name="Plant Systems Biology data submission"/>
        </authorList>
    </citation>
    <scope>NUCLEOTIDE SEQUENCE</scope>
    <source>
        <strain evidence="2">D6</strain>
    </source>
</reference>
<evidence type="ECO:0000313" key="2">
    <source>
        <dbReference type="EMBL" id="CAB9515358.1"/>
    </source>
</evidence>
<evidence type="ECO:0000313" key="3">
    <source>
        <dbReference type="Proteomes" id="UP001153069"/>
    </source>
</evidence>
<proteinExistence type="predicted"/>
<organism evidence="2 3">
    <name type="scientific">Seminavis robusta</name>
    <dbReference type="NCBI Taxonomy" id="568900"/>
    <lineage>
        <taxon>Eukaryota</taxon>
        <taxon>Sar</taxon>
        <taxon>Stramenopiles</taxon>
        <taxon>Ochrophyta</taxon>
        <taxon>Bacillariophyta</taxon>
        <taxon>Bacillariophyceae</taxon>
        <taxon>Bacillariophycidae</taxon>
        <taxon>Naviculales</taxon>
        <taxon>Naviculaceae</taxon>
        <taxon>Seminavis</taxon>
    </lineage>
</organism>
<evidence type="ECO:0000256" key="1">
    <source>
        <dbReference type="SAM" id="MobiDB-lite"/>
    </source>
</evidence>
<comment type="caution">
    <text evidence="2">The sequence shown here is derived from an EMBL/GenBank/DDBJ whole genome shotgun (WGS) entry which is preliminary data.</text>
</comment>
<dbReference type="EMBL" id="CAICTM010000709">
    <property type="protein sequence ID" value="CAB9515358.1"/>
    <property type="molecule type" value="Genomic_DNA"/>
</dbReference>
<dbReference type="AlphaFoldDB" id="A0A9N8E6Q4"/>